<comment type="caution">
    <text evidence="1">The sequence shown here is derived from an EMBL/GenBank/DDBJ whole genome shotgun (WGS) entry which is preliminary data.</text>
</comment>
<organism evidence="1">
    <name type="scientific">Rhodothermus marinus</name>
    <name type="common">Rhodothermus obamensis</name>
    <dbReference type="NCBI Taxonomy" id="29549"/>
    <lineage>
        <taxon>Bacteria</taxon>
        <taxon>Pseudomonadati</taxon>
        <taxon>Rhodothermota</taxon>
        <taxon>Rhodothermia</taxon>
        <taxon>Rhodothermales</taxon>
        <taxon>Rhodothermaceae</taxon>
        <taxon>Rhodothermus</taxon>
    </lineage>
</organism>
<dbReference type="EMBL" id="DSGB01000004">
    <property type="protein sequence ID" value="HER95679.1"/>
    <property type="molecule type" value="Genomic_DNA"/>
</dbReference>
<name>A0A7V2F5N3_RHOMR</name>
<dbReference type="AlphaFoldDB" id="A0A7V2F5N3"/>
<evidence type="ECO:0000313" key="1">
    <source>
        <dbReference type="EMBL" id="HER95679.1"/>
    </source>
</evidence>
<gene>
    <name evidence="1" type="ORF">ENO59_04065</name>
</gene>
<proteinExistence type="predicted"/>
<protein>
    <submittedName>
        <fullName evidence="1">Uncharacterized protein</fullName>
    </submittedName>
</protein>
<sequence>MLPEHWTYIRYEDLNEDGRLVWDVLGKEAALKLISAVGGVRLYLQDASRLERRARLRMARELLARGEDPEEVRRKVRMPVERLKMLTITPVVTSG</sequence>
<reference evidence="1" key="1">
    <citation type="journal article" date="2020" name="mSystems">
        <title>Genome- and Community-Level Interaction Insights into Carbon Utilization and Element Cycling Functions of Hydrothermarchaeota in Hydrothermal Sediment.</title>
        <authorList>
            <person name="Zhou Z."/>
            <person name="Liu Y."/>
            <person name="Xu W."/>
            <person name="Pan J."/>
            <person name="Luo Z.H."/>
            <person name="Li M."/>
        </authorList>
    </citation>
    <scope>NUCLEOTIDE SEQUENCE [LARGE SCALE GENOMIC DNA]</scope>
    <source>
        <strain evidence="1">SpSt-143</strain>
    </source>
</reference>
<accession>A0A7V2F5N3</accession>